<proteinExistence type="predicted"/>
<sequence>MNPEESQTPESINDWWEETPEKISTGETPENLAADLLPATETLISSGEPQADDVSLESQTINIAAESLTVESTEEFKGEVETGVLESESELNSLYVQAAHRVAELQATETALKAEIVQLQATYKNLQGQVSETQTALSKMVQESLLLLEQRKQALQISVEQLERRQERIRNEMRTTFAGTSQDLAIRVQGFKDYLTGSLQDLAAAAEQLQLAPTVKEREKPAVKEAKPAEQQPPTLQLAQQQFQETTKQIRRLIDQYRNQPDYYGAAWQLRRTFEPIHAERVSNWFFTLGGRGALRTMGSRLQNILIASAAISILHKLHGERVRTLILANTPERLGEWRRGLQDCLGIGRPDFGPDRGVVLFEAPTALAQKADRLVKANQLPLIIIDDSEEQISLGLLQFPLWLAFAPDPKTMKDRDYDDEF</sequence>
<gene>
    <name evidence="3" type="ORF">H6G68_12545</name>
</gene>
<feature type="compositionally biased region" description="Polar residues" evidence="2">
    <location>
        <begin position="1"/>
        <end position="11"/>
    </location>
</feature>
<evidence type="ECO:0000313" key="3">
    <source>
        <dbReference type="EMBL" id="MBD2692577.1"/>
    </source>
</evidence>
<dbReference type="Proteomes" id="UP000660381">
    <property type="component" value="Unassembled WGS sequence"/>
</dbReference>
<protein>
    <submittedName>
        <fullName evidence="3">DUF3086 domain-containing protein</fullName>
    </submittedName>
</protein>
<dbReference type="EMBL" id="JACJTQ010000016">
    <property type="protein sequence ID" value="MBD2692577.1"/>
    <property type="molecule type" value="Genomic_DNA"/>
</dbReference>
<evidence type="ECO:0000256" key="1">
    <source>
        <dbReference type="SAM" id="Coils"/>
    </source>
</evidence>
<name>A0ABR8J515_9NOST</name>
<comment type="caution">
    <text evidence="3">The sequence shown here is derived from an EMBL/GenBank/DDBJ whole genome shotgun (WGS) entry which is preliminary data.</text>
</comment>
<dbReference type="InterPro" id="IPR021437">
    <property type="entry name" value="DUF3086"/>
</dbReference>
<dbReference type="RefSeq" id="WP_190906952.1">
    <property type="nucleotide sequence ID" value="NZ_JACJTQ010000016.1"/>
</dbReference>
<reference evidence="3 4" key="1">
    <citation type="journal article" date="2020" name="ISME J.">
        <title>Comparative genomics reveals insights into cyanobacterial evolution and habitat adaptation.</title>
        <authorList>
            <person name="Chen M.Y."/>
            <person name="Teng W.K."/>
            <person name="Zhao L."/>
            <person name="Hu C.X."/>
            <person name="Zhou Y.K."/>
            <person name="Han B.P."/>
            <person name="Song L.R."/>
            <person name="Shu W.S."/>
        </authorList>
    </citation>
    <scope>NUCLEOTIDE SEQUENCE [LARGE SCALE GENOMIC DNA]</scope>
    <source>
        <strain evidence="3 4">FACHB-362</strain>
    </source>
</reference>
<keyword evidence="4" id="KW-1185">Reference proteome</keyword>
<accession>A0ABR8J515</accession>
<evidence type="ECO:0000313" key="4">
    <source>
        <dbReference type="Proteomes" id="UP000660381"/>
    </source>
</evidence>
<feature type="region of interest" description="Disordered" evidence="2">
    <location>
        <begin position="1"/>
        <end position="29"/>
    </location>
</feature>
<evidence type="ECO:0000256" key="2">
    <source>
        <dbReference type="SAM" id="MobiDB-lite"/>
    </source>
</evidence>
<organism evidence="3 4">
    <name type="scientific">Anabaena catenula FACHB-362</name>
    <dbReference type="NCBI Taxonomy" id="2692877"/>
    <lineage>
        <taxon>Bacteria</taxon>
        <taxon>Bacillati</taxon>
        <taxon>Cyanobacteriota</taxon>
        <taxon>Cyanophyceae</taxon>
        <taxon>Nostocales</taxon>
        <taxon>Nostocaceae</taxon>
        <taxon>Anabaena</taxon>
    </lineage>
</organism>
<dbReference type="Pfam" id="PF11285">
    <property type="entry name" value="DUF3086"/>
    <property type="match status" value="1"/>
</dbReference>
<keyword evidence="1" id="KW-0175">Coiled coil</keyword>
<feature type="coiled-coil region" evidence="1">
    <location>
        <begin position="102"/>
        <end position="172"/>
    </location>
</feature>